<keyword evidence="2" id="KW-0472">Membrane</keyword>
<organism evidence="3 4">
    <name type="scientific">Dietzia natronolimnaea</name>
    <dbReference type="NCBI Taxonomy" id="161920"/>
    <lineage>
        <taxon>Bacteria</taxon>
        <taxon>Bacillati</taxon>
        <taxon>Actinomycetota</taxon>
        <taxon>Actinomycetes</taxon>
        <taxon>Mycobacteriales</taxon>
        <taxon>Dietziaceae</taxon>
        <taxon>Dietzia</taxon>
    </lineage>
</organism>
<keyword evidence="2" id="KW-1133">Transmembrane helix</keyword>
<evidence type="ECO:0008006" key="5">
    <source>
        <dbReference type="Google" id="ProtNLM"/>
    </source>
</evidence>
<name>A0A2A2WMN6_9ACTN</name>
<evidence type="ECO:0000313" key="3">
    <source>
        <dbReference type="EMBL" id="PAY22458.1"/>
    </source>
</evidence>
<dbReference type="EMBL" id="NTGA01000024">
    <property type="protein sequence ID" value="PAY22458.1"/>
    <property type="molecule type" value="Genomic_DNA"/>
</dbReference>
<proteinExistence type="predicted"/>
<comment type="caution">
    <text evidence="3">The sequence shown here is derived from an EMBL/GenBank/DDBJ whole genome shotgun (WGS) entry which is preliminary data.</text>
</comment>
<reference evidence="4" key="1">
    <citation type="submission" date="2017-09" db="EMBL/GenBank/DDBJ databases">
        <authorList>
            <person name="Zhang Y."/>
            <person name="Huang X."/>
            <person name="Liu J."/>
            <person name="Lu L."/>
            <person name="Peng K."/>
        </authorList>
    </citation>
    <scope>NUCLEOTIDE SEQUENCE [LARGE SCALE GENOMIC DNA]</scope>
    <source>
        <strain evidence="4">S-XJ-1</strain>
    </source>
</reference>
<keyword evidence="4" id="KW-1185">Reference proteome</keyword>
<accession>A0A2A2WMN6</accession>
<feature type="transmembrane region" description="Helical" evidence="2">
    <location>
        <begin position="64"/>
        <end position="94"/>
    </location>
</feature>
<dbReference type="InterPro" id="IPR025962">
    <property type="entry name" value="SdpI/YhfL"/>
</dbReference>
<dbReference type="Pfam" id="PF13630">
    <property type="entry name" value="SdpI"/>
    <property type="match status" value="1"/>
</dbReference>
<feature type="region of interest" description="Disordered" evidence="1">
    <location>
        <begin position="117"/>
        <end position="154"/>
    </location>
</feature>
<evidence type="ECO:0000256" key="1">
    <source>
        <dbReference type="SAM" id="MobiDB-lite"/>
    </source>
</evidence>
<keyword evidence="2" id="KW-0812">Transmembrane</keyword>
<evidence type="ECO:0000256" key="2">
    <source>
        <dbReference type="SAM" id="Phobius"/>
    </source>
</evidence>
<evidence type="ECO:0000313" key="4">
    <source>
        <dbReference type="Proteomes" id="UP000218810"/>
    </source>
</evidence>
<sequence>MVVVVVLAGLALVVGVTGLLGSLGRLPGNGVLGVRTPETRRSPEAWTLANRAAGPALIGSGLTLLLGALGVGLIGGWVGGLVVVVALLGSLALLSAAGLAGSRAAALWDAAQDPDQDESGCGCGSEGGCGGHASGSGDPSDDPADPADPATDCSVTGGCGSCALQGMCEPEGTSTR</sequence>
<protein>
    <recommendedName>
        <fullName evidence="5">SdpI family protein</fullName>
    </recommendedName>
</protein>
<dbReference type="AlphaFoldDB" id="A0A2A2WMN6"/>
<dbReference type="Proteomes" id="UP000218810">
    <property type="component" value="Unassembled WGS sequence"/>
</dbReference>
<feature type="compositionally biased region" description="Gly residues" evidence="1">
    <location>
        <begin position="121"/>
        <end position="134"/>
    </location>
</feature>
<gene>
    <name evidence="3" type="ORF">CEY15_13675</name>
</gene>